<reference evidence="1 2" key="1">
    <citation type="submission" date="2020-01" db="EMBL/GenBank/DDBJ databases">
        <title>Rhizobium genotypes associated with high levels of biological nitrogen fixation by grain legumes in a temperate-maritime cropping system.</title>
        <authorList>
            <person name="Maluk M."/>
            <person name="Francesc Ferrando Molina F."/>
            <person name="Lopez Del Egido L."/>
            <person name="Lafos M."/>
            <person name="Langarica-Fuentes A."/>
            <person name="Gebre Yohannes G."/>
            <person name="Young M.W."/>
            <person name="Martin P."/>
            <person name="Gantlett R."/>
            <person name="Kenicer G."/>
            <person name="Hawes C."/>
            <person name="Begg G.S."/>
            <person name="Quilliam R.S."/>
            <person name="Squire G.R."/>
            <person name="Poole P.S."/>
            <person name="Young P.W."/>
            <person name="Iannetta P.M."/>
            <person name="James E.K."/>
        </authorList>
    </citation>
    <scope>NUCLEOTIDE SEQUENCE [LARGE SCALE GENOMIC DNA]</scope>
    <source>
        <strain evidence="1 2">JHI944</strain>
    </source>
</reference>
<dbReference type="Proteomes" id="UP000471409">
    <property type="component" value="Unassembled WGS sequence"/>
</dbReference>
<evidence type="ECO:0000313" key="1">
    <source>
        <dbReference type="EMBL" id="NEK52725.1"/>
    </source>
</evidence>
<protein>
    <submittedName>
        <fullName evidence="1">Uncharacterized protein</fullName>
    </submittedName>
</protein>
<gene>
    <name evidence="1" type="ORF">GUK36_25210</name>
</gene>
<dbReference type="EMBL" id="WXXP01000011">
    <property type="protein sequence ID" value="NEK52725.1"/>
    <property type="molecule type" value="Genomic_DNA"/>
</dbReference>
<evidence type="ECO:0000313" key="2">
    <source>
        <dbReference type="Proteomes" id="UP000471409"/>
    </source>
</evidence>
<comment type="caution">
    <text evidence="1">The sequence shown here is derived from an EMBL/GenBank/DDBJ whole genome shotgun (WGS) entry which is preliminary data.</text>
</comment>
<name>A0A6P0DM24_RHILE</name>
<organism evidence="1 2">
    <name type="scientific">Rhizobium leguminosarum</name>
    <dbReference type="NCBI Taxonomy" id="384"/>
    <lineage>
        <taxon>Bacteria</taxon>
        <taxon>Pseudomonadati</taxon>
        <taxon>Pseudomonadota</taxon>
        <taxon>Alphaproteobacteria</taxon>
        <taxon>Hyphomicrobiales</taxon>
        <taxon>Rhizobiaceae</taxon>
        <taxon>Rhizobium/Agrobacterium group</taxon>
        <taxon>Rhizobium</taxon>
    </lineage>
</organism>
<accession>A0A6P0DM24</accession>
<proteinExistence type="predicted"/>
<sequence length="47" mass="5402">MPGLGTLTAPRVFQARKGRCNTFNQRIMLSENRFRFSGRCARQSDLL</sequence>
<dbReference type="AlphaFoldDB" id="A0A6P0DM24"/>